<organism evidence="1 2">
    <name type="scientific">Candidatus Regiella insecticola 5.15</name>
    <dbReference type="NCBI Taxonomy" id="1005043"/>
    <lineage>
        <taxon>Bacteria</taxon>
        <taxon>Pseudomonadati</taxon>
        <taxon>Pseudomonadota</taxon>
        <taxon>Gammaproteobacteria</taxon>
        <taxon>Enterobacterales</taxon>
        <taxon>Enterobacteriaceae</taxon>
        <taxon>aphid secondary symbionts</taxon>
        <taxon>Candidatus Regiella</taxon>
    </lineage>
</organism>
<name>G2H0V7_9ENTR</name>
<keyword evidence="2" id="KW-1185">Reference proteome</keyword>
<sequence>MVIHRREREKIHTRLVWKGGETTTLDIPVTVGSFSYLSAAKAMEEKIIELSQAGRNDQEIVEVLALNGFRSPRRLKVLEKHSQKYSSKTSYLSEEKSITSTLHTRVFNRFSGST</sequence>
<evidence type="ECO:0000313" key="2">
    <source>
        <dbReference type="Proteomes" id="UP000004116"/>
    </source>
</evidence>
<reference evidence="1 2" key="1">
    <citation type="journal article" date="2012" name="Genome Res.">
        <title>Genomic basis of endosymbiont-conferred protection against an insect parasitoid.</title>
        <authorList>
            <person name="Hansen A.K."/>
            <person name="Vorburger C."/>
            <person name="Moran N.A."/>
        </authorList>
    </citation>
    <scope>NUCLEOTIDE SEQUENCE [LARGE SCALE GENOMIC DNA]</scope>
    <source>
        <strain evidence="2">R5.15</strain>
    </source>
</reference>
<protein>
    <submittedName>
        <fullName evidence="1">Uncharacterized protein</fullName>
    </submittedName>
</protein>
<proteinExistence type="predicted"/>
<accession>G2H0V7</accession>
<evidence type="ECO:0000313" key="1">
    <source>
        <dbReference type="EMBL" id="EGY28374.1"/>
    </source>
</evidence>
<comment type="caution">
    <text evidence="1">The sequence shown here is derived from an EMBL/GenBank/DDBJ whole genome shotgun (WGS) entry which is preliminary data.</text>
</comment>
<dbReference type="RefSeq" id="WP_006707339.1">
    <property type="nucleotide sequence ID" value="NZ_AGCA01000405.1"/>
</dbReference>
<dbReference type="OrthoDB" id="65783at2"/>
<dbReference type="AlphaFoldDB" id="G2H0V7"/>
<dbReference type="EMBL" id="AGCA01000405">
    <property type="protein sequence ID" value="EGY28374.1"/>
    <property type="molecule type" value="Genomic_DNA"/>
</dbReference>
<dbReference type="Proteomes" id="UP000004116">
    <property type="component" value="Unassembled WGS sequence"/>
</dbReference>
<gene>
    <name evidence="1" type="ORF">Rin_00016900</name>
</gene>